<evidence type="ECO:0000256" key="7">
    <source>
        <dbReference type="SAM" id="Phobius"/>
    </source>
</evidence>
<evidence type="ECO:0000256" key="6">
    <source>
        <dbReference type="SAM" id="MobiDB-lite"/>
    </source>
</evidence>
<evidence type="ECO:0000256" key="4">
    <source>
        <dbReference type="ARBA" id="ARBA00022989"/>
    </source>
</evidence>
<dbReference type="InterPro" id="IPR020846">
    <property type="entry name" value="MFS_dom"/>
</dbReference>
<comment type="caution">
    <text evidence="9">The sequence shown here is derived from an EMBL/GenBank/DDBJ whole genome shotgun (WGS) entry which is preliminary data.</text>
</comment>
<dbReference type="EMBL" id="RZGK01000014">
    <property type="protein sequence ID" value="KAF9693946.1"/>
    <property type="molecule type" value="Genomic_DNA"/>
</dbReference>
<dbReference type="Proteomes" id="UP000651452">
    <property type="component" value="Unassembled WGS sequence"/>
</dbReference>
<feature type="domain" description="Major facilitator superfamily (MFS) profile" evidence="8">
    <location>
        <begin position="52"/>
        <end position="268"/>
    </location>
</feature>
<feature type="transmembrane region" description="Helical" evidence="7">
    <location>
        <begin position="224"/>
        <end position="242"/>
    </location>
</feature>
<dbReference type="GO" id="GO:0016020">
    <property type="term" value="C:membrane"/>
    <property type="evidence" value="ECO:0007669"/>
    <property type="project" value="UniProtKB-SubCell"/>
</dbReference>
<dbReference type="InterPro" id="IPR050360">
    <property type="entry name" value="MFS_Sugar_Transporters"/>
</dbReference>
<evidence type="ECO:0000256" key="3">
    <source>
        <dbReference type="ARBA" id="ARBA00022692"/>
    </source>
</evidence>
<keyword evidence="10" id="KW-1185">Reference proteome</keyword>
<name>A0A8H7IYL6_9PLEO</name>
<evidence type="ECO:0000256" key="2">
    <source>
        <dbReference type="ARBA" id="ARBA00010992"/>
    </source>
</evidence>
<reference evidence="9" key="1">
    <citation type="submission" date="2018-12" db="EMBL/GenBank/DDBJ databases">
        <authorList>
            <person name="Syme R.A."/>
            <person name="Farfan-Caceres L."/>
            <person name="Lichtenzveig J."/>
        </authorList>
    </citation>
    <scope>NUCLEOTIDE SEQUENCE</scope>
    <source>
        <strain evidence="9">Al4</strain>
    </source>
</reference>
<comment type="similarity">
    <text evidence="2">Belongs to the major facilitator superfamily. Sugar transporter (TC 2.A.1.1) family.</text>
</comment>
<evidence type="ECO:0000259" key="8">
    <source>
        <dbReference type="PROSITE" id="PS50850"/>
    </source>
</evidence>
<dbReference type="PANTHER" id="PTHR48022">
    <property type="entry name" value="PLASTIDIC GLUCOSE TRANSPORTER 4"/>
    <property type="match status" value="1"/>
</dbReference>
<sequence length="268" mass="29392">MDRVDTNKEEPAVNEHNEYATGDSTSLNLQQIIAYDAGGPMGIVRSPYVFGAALLASFGGFPFGYDQGVISLIFVMPELHNHFPETAPGHARYGFNVGFMTGMLELGAFIGCLFFPYLADRISRKWGLTVATVFFCVGAIFQTAAWNYDSLVTGRFIGGIGVDVYVLCYAASYGPLAWTLPAEIFPNSKRAKGVGLATATIWLANFIIGVVVPEMVIKLGWGTYLFFGCFCFAAAVFSFFLVPETSKKSLEQICTRKVRWRGRLLKAC</sequence>
<feature type="transmembrane region" description="Helical" evidence="7">
    <location>
        <begin position="193"/>
        <end position="212"/>
    </location>
</feature>
<gene>
    <name evidence="9" type="ORF">EKO04_007741</name>
</gene>
<feature type="transmembrane region" description="Helical" evidence="7">
    <location>
        <begin position="156"/>
        <end position="181"/>
    </location>
</feature>
<dbReference type="Pfam" id="PF00083">
    <property type="entry name" value="Sugar_tr"/>
    <property type="match status" value="2"/>
</dbReference>
<organism evidence="9 10">
    <name type="scientific">Ascochyta lentis</name>
    <dbReference type="NCBI Taxonomy" id="205686"/>
    <lineage>
        <taxon>Eukaryota</taxon>
        <taxon>Fungi</taxon>
        <taxon>Dikarya</taxon>
        <taxon>Ascomycota</taxon>
        <taxon>Pezizomycotina</taxon>
        <taxon>Dothideomycetes</taxon>
        <taxon>Pleosporomycetidae</taxon>
        <taxon>Pleosporales</taxon>
        <taxon>Pleosporineae</taxon>
        <taxon>Didymellaceae</taxon>
        <taxon>Ascochyta</taxon>
    </lineage>
</organism>
<dbReference type="SUPFAM" id="SSF103473">
    <property type="entry name" value="MFS general substrate transporter"/>
    <property type="match status" value="1"/>
</dbReference>
<proteinExistence type="inferred from homology"/>
<feature type="transmembrane region" description="Helical" evidence="7">
    <location>
        <begin position="126"/>
        <end position="144"/>
    </location>
</feature>
<evidence type="ECO:0000313" key="9">
    <source>
        <dbReference type="EMBL" id="KAF9693946.1"/>
    </source>
</evidence>
<reference evidence="9" key="2">
    <citation type="submission" date="2020-09" db="EMBL/GenBank/DDBJ databases">
        <title>Reference genome assembly for Australian Ascochyta lentis isolate Al4.</title>
        <authorList>
            <person name="Lee R.C."/>
            <person name="Farfan-Caceres L.M."/>
            <person name="Debler J.W."/>
            <person name="Williams A.H."/>
            <person name="Henares B.M."/>
        </authorList>
    </citation>
    <scope>NUCLEOTIDE SEQUENCE</scope>
    <source>
        <strain evidence="9">Al4</strain>
    </source>
</reference>
<feature type="compositionally biased region" description="Basic and acidic residues" evidence="6">
    <location>
        <begin position="1"/>
        <end position="18"/>
    </location>
</feature>
<protein>
    <recommendedName>
        <fullName evidence="8">Major facilitator superfamily (MFS) profile domain-containing protein</fullName>
    </recommendedName>
</protein>
<evidence type="ECO:0000256" key="5">
    <source>
        <dbReference type="ARBA" id="ARBA00023136"/>
    </source>
</evidence>
<keyword evidence="5 7" id="KW-0472">Membrane</keyword>
<dbReference type="PROSITE" id="PS50850">
    <property type="entry name" value="MFS"/>
    <property type="match status" value="1"/>
</dbReference>
<accession>A0A8H7IYL6</accession>
<comment type="subcellular location">
    <subcellularLocation>
        <location evidence="1">Membrane</location>
        <topology evidence="1">Multi-pass membrane protein</topology>
    </subcellularLocation>
</comment>
<evidence type="ECO:0000256" key="1">
    <source>
        <dbReference type="ARBA" id="ARBA00004141"/>
    </source>
</evidence>
<keyword evidence="4 7" id="KW-1133">Transmembrane helix</keyword>
<feature type="transmembrane region" description="Helical" evidence="7">
    <location>
        <begin position="95"/>
        <end position="119"/>
    </location>
</feature>
<dbReference type="Gene3D" id="1.20.1250.20">
    <property type="entry name" value="MFS general substrate transporter like domains"/>
    <property type="match status" value="2"/>
</dbReference>
<dbReference type="OrthoDB" id="8120565at2759"/>
<dbReference type="InterPro" id="IPR036259">
    <property type="entry name" value="MFS_trans_sf"/>
</dbReference>
<dbReference type="GO" id="GO:0005351">
    <property type="term" value="F:carbohydrate:proton symporter activity"/>
    <property type="evidence" value="ECO:0007669"/>
    <property type="project" value="TreeGrafter"/>
</dbReference>
<evidence type="ECO:0000313" key="10">
    <source>
        <dbReference type="Proteomes" id="UP000651452"/>
    </source>
</evidence>
<dbReference type="InterPro" id="IPR005828">
    <property type="entry name" value="MFS_sugar_transport-like"/>
</dbReference>
<keyword evidence="3 7" id="KW-0812">Transmembrane</keyword>
<dbReference type="AlphaFoldDB" id="A0A8H7IYL6"/>
<feature type="transmembrane region" description="Helical" evidence="7">
    <location>
        <begin position="48"/>
        <end position="75"/>
    </location>
</feature>
<dbReference type="PANTHER" id="PTHR48022:SF14">
    <property type="entry name" value="MAJOR FACILITATOR SUPERFAMILY (MFS) PROFILE DOMAIN-CONTAINING PROTEIN-RELATED"/>
    <property type="match status" value="1"/>
</dbReference>
<feature type="region of interest" description="Disordered" evidence="6">
    <location>
        <begin position="1"/>
        <end position="20"/>
    </location>
</feature>